<comment type="caution">
    <text evidence="2">The sequence shown here is derived from an EMBL/GenBank/DDBJ whole genome shotgun (WGS) entry which is preliminary data.</text>
</comment>
<dbReference type="Pfam" id="PF04069">
    <property type="entry name" value="OpuAC"/>
    <property type="match status" value="1"/>
</dbReference>
<dbReference type="Gene3D" id="3.40.190.10">
    <property type="entry name" value="Periplasmic binding protein-like II"/>
    <property type="match status" value="1"/>
</dbReference>
<gene>
    <name evidence="2" type="ORF">BJ987_002216</name>
</gene>
<dbReference type="CDD" id="cd13606">
    <property type="entry name" value="PBP2_ProX_like"/>
    <property type="match status" value="1"/>
</dbReference>
<feature type="domain" description="ABC-type glycine betaine transport system substrate-binding" evidence="1">
    <location>
        <begin position="83"/>
        <end position="345"/>
    </location>
</feature>
<sequence length="354" mass="36835">MDIQNVPVARFFAAGHTLEHALPGRTPVKTTTTPAPRRSAPGLALRVARLVAAAMALAVAMVLSACGNSDPLGSKGSCEGDGLVVGSADFQESETVANIYAEVLRINGFQVDTRFRIGSREAYVPALRSCAISVIPEYTGNLLQYLDKNATAATSEEVDKALAGALGDELAIAQPAPAQDSDAVVVTKATAEKWNLTSIGDLAPHSAEVKFGAPAEFAERAGGLPGLKKNYGLDIAPANFVPIADGGGPATVRALVEGQVTAADIFTTSQAILENNLVVLADPKNNFPAQNVVPLFNAKKKTDKATKVLDAVSAKLTTEGLLKLNEAVSGKAKTEPKAAALEWIRTQGLDKPVS</sequence>
<dbReference type="EMBL" id="JAGGMR010000001">
    <property type="protein sequence ID" value="MBP2189315.1"/>
    <property type="molecule type" value="Genomic_DNA"/>
</dbReference>
<name>A0ABS4QC88_9NOCA</name>
<dbReference type="InterPro" id="IPR007210">
    <property type="entry name" value="ABC_Gly_betaine_transp_sub-bd"/>
</dbReference>
<evidence type="ECO:0000259" key="1">
    <source>
        <dbReference type="Pfam" id="PF04069"/>
    </source>
</evidence>
<dbReference type="SUPFAM" id="SSF53850">
    <property type="entry name" value="Periplasmic binding protein-like II"/>
    <property type="match status" value="1"/>
</dbReference>
<organism evidence="2 3">
    <name type="scientific">Nocardia goodfellowii</name>
    <dbReference type="NCBI Taxonomy" id="882446"/>
    <lineage>
        <taxon>Bacteria</taxon>
        <taxon>Bacillati</taxon>
        <taxon>Actinomycetota</taxon>
        <taxon>Actinomycetes</taxon>
        <taxon>Mycobacteriales</taxon>
        <taxon>Nocardiaceae</taxon>
        <taxon>Nocardia</taxon>
    </lineage>
</organism>
<dbReference type="Proteomes" id="UP001519325">
    <property type="component" value="Unassembled WGS sequence"/>
</dbReference>
<evidence type="ECO:0000313" key="2">
    <source>
        <dbReference type="EMBL" id="MBP2189315.1"/>
    </source>
</evidence>
<dbReference type="Gene3D" id="3.40.190.120">
    <property type="entry name" value="Osmoprotection protein (prox), domain 2"/>
    <property type="match status" value="1"/>
</dbReference>
<reference evidence="2 3" key="1">
    <citation type="submission" date="2021-03" db="EMBL/GenBank/DDBJ databases">
        <title>Sequencing the genomes of 1000 actinobacteria strains.</title>
        <authorList>
            <person name="Klenk H.-P."/>
        </authorList>
    </citation>
    <scope>NUCLEOTIDE SEQUENCE [LARGE SCALE GENOMIC DNA]</scope>
    <source>
        <strain evidence="2 3">DSM 45516</strain>
    </source>
</reference>
<accession>A0ABS4QC88</accession>
<proteinExistence type="predicted"/>
<protein>
    <submittedName>
        <fullName evidence="2">Osmoprotectant transport system substrate-binding protein</fullName>
    </submittedName>
</protein>
<keyword evidence="3" id="KW-1185">Reference proteome</keyword>
<evidence type="ECO:0000313" key="3">
    <source>
        <dbReference type="Proteomes" id="UP001519325"/>
    </source>
</evidence>